<dbReference type="AlphaFoldDB" id="A0A3D6BRA9"/>
<evidence type="ECO:0000313" key="3">
    <source>
        <dbReference type="Proteomes" id="UP000263268"/>
    </source>
</evidence>
<sequence>MSVSDNFKTFNDNLRMSTDTVDNIAYRYKRITKQLNKCYWNSESETNHSLYVGSYGRGTEIHLSDIDMLFWLPYDDYVRFNKHSGNGQSALLQEVKTCIQKTYKSYMRADGQVIKVDFTDGVTFEIVPCFLNTDDSFTYPDTNNGGSWKTTNPRPEIAEMTSMNNICNKNLKRLCRMARAWKDKWNVPMGGLLIDTLAYNFLKDWEYKDKSYVYYDWMSRDFFKFLSEQEENKNYWLSPGARQYVWRKGKFEYKAKQCYNKSLEAIQAETEEYYNTAKSKWREIYGTKFPS</sequence>
<keyword evidence="2" id="KW-0808">Transferase</keyword>
<keyword evidence="1" id="KW-0051">Antiviral defense</keyword>
<dbReference type="GO" id="GO:0016779">
    <property type="term" value="F:nucleotidyltransferase activity"/>
    <property type="evidence" value="ECO:0007669"/>
    <property type="project" value="InterPro"/>
</dbReference>
<protein>
    <submittedName>
        <fullName evidence="2">Nucleotidyltransferase</fullName>
    </submittedName>
</protein>
<proteinExistence type="predicted"/>
<gene>
    <name evidence="2" type="ORF">DHV22_07405</name>
</gene>
<accession>A0A3D6BRA9</accession>
<dbReference type="Proteomes" id="UP000263268">
    <property type="component" value="Unassembled WGS sequence"/>
</dbReference>
<comment type="caution">
    <text evidence="2">The sequence shown here is derived from an EMBL/GenBank/DDBJ whole genome shotgun (WGS) entry which is preliminary data.</text>
</comment>
<dbReference type="GO" id="GO:0051607">
    <property type="term" value="P:defense response to virus"/>
    <property type="evidence" value="ECO:0007669"/>
    <property type="project" value="UniProtKB-KW"/>
</dbReference>
<evidence type="ECO:0000313" key="2">
    <source>
        <dbReference type="EMBL" id="HCY81424.1"/>
    </source>
</evidence>
<dbReference type="InterPro" id="IPR043519">
    <property type="entry name" value="NT_sf"/>
</dbReference>
<dbReference type="Pfam" id="PF18144">
    <property type="entry name" value="SMODS"/>
    <property type="match status" value="1"/>
</dbReference>
<dbReference type="SUPFAM" id="SSF81301">
    <property type="entry name" value="Nucleotidyltransferase"/>
    <property type="match status" value="1"/>
</dbReference>
<evidence type="ECO:0000256" key="1">
    <source>
        <dbReference type="ARBA" id="ARBA00023118"/>
    </source>
</evidence>
<name>A0A3D6BRA9_9FLAO</name>
<dbReference type="EMBL" id="DPRK01000120">
    <property type="protein sequence ID" value="HCY81424.1"/>
    <property type="molecule type" value="Genomic_DNA"/>
</dbReference>
<dbReference type="CDD" id="cd05400">
    <property type="entry name" value="NT_2-5OAS_ClassI-CCAase"/>
    <property type="match status" value="1"/>
</dbReference>
<dbReference type="Gene3D" id="3.30.460.10">
    <property type="entry name" value="Beta Polymerase, domain 2"/>
    <property type="match status" value="1"/>
</dbReference>
<reference evidence="2 3" key="1">
    <citation type="journal article" date="2018" name="Nat. Biotechnol.">
        <title>A standardized bacterial taxonomy based on genome phylogeny substantially revises the tree of life.</title>
        <authorList>
            <person name="Parks D.H."/>
            <person name="Chuvochina M."/>
            <person name="Waite D.W."/>
            <person name="Rinke C."/>
            <person name="Skarshewski A."/>
            <person name="Chaumeil P.A."/>
            <person name="Hugenholtz P."/>
        </authorList>
    </citation>
    <scope>NUCLEOTIDE SEQUENCE [LARGE SCALE GENOMIC DNA]</scope>
    <source>
        <strain evidence="2">UBA10227</strain>
    </source>
</reference>
<dbReference type="InterPro" id="IPR006116">
    <property type="entry name" value="NT_2-5OAS_ClassI-CCAase"/>
</dbReference>
<organism evidence="2 3">
    <name type="scientific">Xanthomarina gelatinilytica</name>
    <dbReference type="NCBI Taxonomy" id="1137281"/>
    <lineage>
        <taxon>Bacteria</taxon>
        <taxon>Pseudomonadati</taxon>
        <taxon>Bacteroidota</taxon>
        <taxon>Flavobacteriia</taxon>
        <taxon>Flavobacteriales</taxon>
        <taxon>Flavobacteriaceae</taxon>
        <taxon>Xanthomarina</taxon>
    </lineage>
</organism>